<name>A0A7Y0SJ77_VIBPH</name>
<evidence type="ECO:0000313" key="2">
    <source>
        <dbReference type="Proteomes" id="UP000518904"/>
    </source>
</evidence>
<dbReference type="InterPro" id="IPR053842">
    <property type="entry name" value="NikA-like"/>
</dbReference>
<organism evidence="1 2">
    <name type="scientific">Vibrio parahaemolyticus</name>
    <dbReference type="NCBI Taxonomy" id="670"/>
    <lineage>
        <taxon>Bacteria</taxon>
        <taxon>Pseudomonadati</taxon>
        <taxon>Pseudomonadota</taxon>
        <taxon>Gammaproteobacteria</taxon>
        <taxon>Vibrionales</taxon>
        <taxon>Vibrionaceae</taxon>
        <taxon>Vibrio</taxon>
    </lineage>
</organism>
<evidence type="ECO:0000313" key="1">
    <source>
        <dbReference type="EMBL" id="NMU84496.1"/>
    </source>
</evidence>
<sequence>MTKEKREKTIKVRVTNSEFDAIEKRRGNYSMSNFMRNSALNIEMKEQPDIKLADPALIKNIASVGNL</sequence>
<proteinExistence type="predicted"/>
<accession>A0A7Y0SJ77</accession>
<comment type="caution">
    <text evidence="1">The sequence shown here is derived from an EMBL/GenBank/DDBJ whole genome shotgun (WGS) entry which is preliminary data.</text>
</comment>
<dbReference type="EMBL" id="JABCLB010001803">
    <property type="protein sequence ID" value="NMU84496.1"/>
    <property type="molecule type" value="Genomic_DNA"/>
</dbReference>
<gene>
    <name evidence="1" type="ORF">HKB16_16625</name>
</gene>
<dbReference type="AlphaFoldDB" id="A0A7Y0SJ77"/>
<evidence type="ECO:0008006" key="3">
    <source>
        <dbReference type="Google" id="ProtNLM"/>
    </source>
</evidence>
<dbReference type="Pfam" id="PF21983">
    <property type="entry name" value="NikA-like"/>
    <property type="match status" value="1"/>
</dbReference>
<protein>
    <recommendedName>
        <fullName evidence="3">Mobilization protein</fullName>
    </recommendedName>
</protein>
<feature type="non-terminal residue" evidence="1">
    <location>
        <position position="67"/>
    </location>
</feature>
<reference evidence="1 2" key="1">
    <citation type="submission" date="2020-04" db="EMBL/GenBank/DDBJ databases">
        <title>Whole-genome sequencing of Vibrio spp. from China reveals different genetic environments of blaCTX-M-14 among diverse lineages.</title>
        <authorList>
            <person name="Zheng Z."/>
            <person name="Ye L."/>
            <person name="Chen S."/>
        </authorList>
    </citation>
    <scope>NUCLEOTIDE SEQUENCE [LARGE SCALE GENOMIC DNA]</scope>
    <source>
        <strain evidence="1 2">Vb0551</strain>
    </source>
</reference>
<dbReference type="Proteomes" id="UP000518904">
    <property type="component" value="Unassembled WGS sequence"/>
</dbReference>